<evidence type="ECO:0000313" key="3">
    <source>
        <dbReference type="Proteomes" id="UP000684084"/>
    </source>
</evidence>
<dbReference type="AlphaFoldDB" id="A0A916EFR0"/>
<reference evidence="2" key="1">
    <citation type="submission" date="2020-05" db="EMBL/GenBank/DDBJ databases">
        <authorList>
            <person name="Rincon C."/>
            <person name="Sanders R I."/>
            <person name="Robbins C."/>
            <person name="Chaturvedi A."/>
        </authorList>
    </citation>
    <scope>NUCLEOTIDE SEQUENCE</scope>
    <source>
        <strain evidence="2">CHB12</strain>
    </source>
</reference>
<accession>A0A916EFR0</accession>
<comment type="caution">
    <text evidence="2">The sequence shown here is derived from an EMBL/GenBank/DDBJ whole genome shotgun (WGS) entry which is preliminary data.</text>
</comment>
<feature type="compositionally biased region" description="Acidic residues" evidence="1">
    <location>
        <begin position="71"/>
        <end position="87"/>
    </location>
</feature>
<dbReference type="Proteomes" id="UP000684084">
    <property type="component" value="Unassembled WGS sequence"/>
</dbReference>
<feature type="compositionally biased region" description="Acidic residues" evidence="1">
    <location>
        <begin position="22"/>
        <end position="36"/>
    </location>
</feature>
<proteinExistence type="predicted"/>
<organism evidence="2 3">
    <name type="scientific">Rhizophagus irregularis</name>
    <dbReference type="NCBI Taxonomy" id="588596"/>
    <lineage>
        <taxon>Eukaryota</taxon>
        <taxon>Fungi</taxon>
        <taxon>Fungi incertae sedis</taxon>
        <taxon>Mucoromycota</taxon>
        <taxon>Glomeromycotina</taxon>
        <taxon>Glomeromycetes</taxon>
        <taxon>Glomerales</taxon>
        <taxon>Glomeraceae</taxon>
        <taxon>Rhizophagus</taxon>
    </lineage>
</organism>
<gene>
    <name evidence="2" type="ORF">CHRIB12_LOCUS18929</name>
</gene>
<evidence type="ECO:0000256" key="1">
    <source>
        <dbReference type="SAM" id="MobiDB-lite"/>
    </source>
</evidence>
<dbReference type="EMBL" id="CAGKOT010000051">
    <property type="protein sequence ID" value="CAB5384569.1"/>
    <property type="molecule type" value="Genomic_DNA"/>
</dbReference>
<sequence length="110" mass="12951">MSKQYNKEELKIMVEEAMVSYDENEEEDKNEEDDSTEINNNEIIVPNNEVYVLIENFINLEEVPFKLHPDDIDESDESSENEIEERPEEVSGKNEINNDYDIESIAEKYV</sequence>
<name>A0A916EFR0_9GLOM</name>
<feature type="region of interest" description="Disordered" evidence="1">
    <location>
        <begin position="19"/>
        <end position="38"/>
    </location>
</feature>
<evidence type="ECO:0000313" key="2">
    <source>
        <dbReference type="EMBL" id="CAB5384569.1"/>
    </source>
</evidence>
<protein>
    <submittedName>
        <fullName evidence="2">Uncharacterized protein</fullName>
    </submittedName>
</protein>
<feature type="region of interest" description="Disordered" evidence="1">
    <location>
        <begin position="69"/>
        <end position="110"/>
    </location>
</feature>